<protein>
    <recommendedName>
        <fullName evidence="18">Hemocytin</fullName>
    </recommendedName>
</protein>
<dbReference type="InterPro" id="IPR036508">
    <property type="entry name" value="Chitin-bd_dom_sf"/>
</dbReference>
<dbReference type="PANTHER" id="PTHR11339">
    <property type="entry name" value="EXTRACELLULAR MATRIX GLYCOPROTEIN RELATED"/>
    <property type="match status" value="1"/>
</dbReference>
<evidence type="ECO:0008006" key="18">
    <source>
        <dbReference type="Google" id="ProtNLM"/>
    </source>
</evidence>
<feature type="domain" description="F5/8 type C" evidence="11">
    <location>
        <begin position="2221"/>
        <end position="2376"/>
    </location>
</feature>
<keyword evidence="17" id="KW-1185">Reference proteome</keyword>
<feature type="domain" description="VWFC" evidence="13">
    <location>
        <begin position="3552"/>
        <end position="3625"/>
    </location>
</feature>
<accession>A0A9P0C445</accession>
<feature type="region of interest" description="Disordered" evidence="8">
    <location>
        <begin position="2141"/>
        <end position="2188"/>
    </location>
</feature>
<feature type="compositionally biased region" description="Low complexity" evidence="8">
    <location>
        <begin position="2778"/>
        <end position="2794"/>
    </location>
</feature>
<feature type="domain" description="VWFD" evidence="15">
    <location>
        <begin position="1260"/>
        <end position="1431"/>
    </location>
</feature>
<feature type="disulfide bond" evidence="7">
    <location>
        <begin position="249"/>
        <end position="258"/>
    </location>
</feature>
<dbReference type="PROSITE" id="PS50026">
    <property type="entry name" value="EGF_3"/>
    <property type="match status" value="2"/>
</dbReference>
<dbReference type="Gene3D" id="2.10.25.10">
    <property type="entry name" value="Laminin"/>
    <property type="match status" value="7"/>
</dbReference>
<evidence type="ECO:0000256" key="2">
    <source>
        <dbReference type="ARBA" id="ARBA00009456"/>
    </source>
</evidence>
<keyword evidence="5" id="KW-0325">Glycoprotein</keyword>
<dbReference type="Pfam" id="PF23244">
    <property type="entry name" value="VWF"/>
    <property type="match status" value="1"/>
</dbReference>
<keyword evidence="7" id="KW-0245">EGF-like domain</keyword>
<keyword evidence="4 7" id="KW-1015">Disulfide bond</keyword>
<feature type="disulfide bond" evidence="6">
    <location>
        <begin position="4147"/>
        <end position="4199"/>
    </location>
</feature>
<feature type="disulfide bond" evidence="7">
    <location>
        <begin position="231"/>
        <end position="241"/>
    </location>
</feature>
<feature type="domain" description="CTCK" evidence="10">
    <location>
        <begin position="4107"/>
        <end position="4203"/>
    </location>
</feature>
<comment type="subcellular location">
    <subcellularLocation>
        <location evidence="1">Secreted</location>
        <location evidence="1">Extracellular space</location>
    </subcellularLocation>
</comment>
<dbReference type="Gene3D" id="2.60.120.260">
    <property type="entry name" value="Galactose-binding domain-like"/>
    <property type="match status" value="3"/>
</dbReference>
<dbReference type="PROSITE" id="PS50940">
    <property type="entry name" value="CHIT_BIND_II"/>
    <property type="match status" value="1"/>
</dbReference>
<feature type="domain" description="VWFD" evidence="15">
    <location>
        <begin position="775"/>
        <end position="957"/>
    </location>
</feature>
<evidence type="ECO:0000313" key="16">
    <source>
        <dbReference type="EMBL" id="CAH0604968.1"/>
    </source>
</evidence>
<feature type="chain" id="PRO_5040204676" description="Hemocytin" evidence="9">
    <location>
        <begin position="20"/>
        <end position="4253"/>
    </location>
</feature>
<dbReference type="SMART" id="SM00216">
    <property type="entry name" value="VWD"/>
    <property type="match status" value="5"/>
</dbReference>
<evidence type="ECO:0000256" key="5">
    <source>
        <dbReference type="ARBA" id="ARBA00023180"/>
    </source>
</evidence>
<feature type="disulfide bond" evidence="6">
    <location>
        <begin position="4143"/>
        <end position="4197"/>
    </location>
</feature>
<dbReference type="PANTHER" id="PTHR11339:SF386">
    <property type="entry name" value="HEMOLECTIN, ISOFORM A"/>
    <property type="match status" value="1"/>
</dbReference>
<dbReference type="SMART" id="SM00832">
    <property type="entry name" value="C8"/>
    <property type="match status" value="5"/>
</dbReference>
<dbReference type="SMART" id="SM00215">
    <property type="entry name" value="VWC_out"/>
    <property type="match status" value="3"/>
</dbReference>
<dbReference type="PROSITE" id="PS00022">
    <property type="entry name" value="EGF_1"/>
    <property type="match status" value="2"/>
</dbReference>
<dbReference type="OrthoDB" id="6262482at2759"/>
<dbReference type="Pfam" id="PF00094">
    <property type="entry name" value="VWD"/>
    <property type="match status" value="5"/>
</dbReference>
<dbReference type="InterPro" id="IPR014853">
    <property type="entry name" value="VWF/SSPO/ZAN-like_Cys-rich_dom"/>
</dbReference>
<dbReference type="InterPro" id="IPR002919">
    <property type="entry name" value="TIL_dom"/>
</dbReference>
<feature type="domain" description="Chitin-binding type-2" evidence="14">
    <location>
        <begin position="1748"/>
        <end position="1809"/>
    </location>
</feature>
<dbReference type="CDD" id="cd00057">
    <property type="entry name" value="FA58C"/>
    <property type="match status" value="2"/>
</dbReference>
<feature type="disulfide bond" evidence="7">
    <location>
        <begin position="153"/>
        <end position="162"/>
    </location>
</feature>
<evidence type="ECO:0000259" key="12">
    <source>
        <dbReference type="PROSITE" id="PS50026"/>
    </source>
</evidence>
<dbReference type="GO" id="GO:0007399">
    <property type="term" value="P:nervous system development"/>
    <property type="evidence" value="ECO:0007669"/>
    <property type="project" value="UniProtKB-ARBA"/>
</dbReference>
<dbReference type="PROSITE" id="PS01185">
    <property type="entry name" value="CTCK_1"/>
    <property type="match status" value="1"/>
</dbReference>
<dbReference type="InterPro" id="IPR050780">
    <property type="entry name" value="Mucin_vWF_Thrombospondin_sf"/>
</dbReference>
<dbReference type="InterPro" id="IPR006207">
    <property type="entry name" value="Cys_knot_C"/>
</dbReference>
<comment type="similarity">
    <text evidence="2">Belongs to the thrombospondin family.</text>
</comment>
<dbReference type="PROSITE" id="PS01286">
    <property type="entry name" value="FA58C_2"/>
    <property type="match status" value="1"/>
</dbReference>
<dbReference type="InterPro" id="IPR002557">
    <property type="entry name" value="Chitin-bd_dom"/>
</dbReference>
<dbReference type="PROSITE" id="PS01208">
    <property type="entry name" value="VWFC_1"/>
    <property type="match status" value="1"/>
</dbReference>
<gene>
    <name evidence="16" type="ORF">CINC_LOCUS11315</name>
</gene>
<dbReference type="SUPFAM" id="SSF49785">
    <property type="entry name" value="Galactose-binding domain-like"/>
    <property type="match status" value="3"/>
</dbReference>
<evidence type="ECO:0000256" key="4">
    <source>
        <dbReference type="ARBA" id="ARBA00023157"/>
    </source>
</evidence>
<dbReference type="SMART" id="SM00494">
    <property type="entry name" value="ChtBD2"/>
    <property type="match status" value="2"/>
</dbReference>
<reference evidence="16" key="1">
    <citation type="submission" date="2021-12" db="EMBL/GenBank/DDBJ databases">
        <authorList>
            <person name="King R."/>
        </authorList>
    </citation>
    <scope>NUCLEOTIDE SEQUENCE</scope>
</reference>
<evidence type="ECO:0000256" key="1">
    <source>
        <dbReference type="ARBA" id="ARBA00004239"/>
    </source>
</evidence>
<dbReference type="SUPFAM" id="SSF57625">
    <property type="entry name" value="Invertebrate chitin-binding proteins"/>
    <property type="match status" value="1"/>
</dbReference>
<keyword evidence="9" id="KW-0732">Signal</keyword>
<comment type="caution">
    <text evidence="7">Lacks conserved residue(s) required for the propagation of feature annotation.</text>
</comment>
<organism evidence="16 17">
    <name type="scientific">Chrysodeixis includens</name>
    <name type="common">Soybean looper</name>
    <name type="synonym">Pseudoplusia includens</name>
    <dbReference type="NCBI Taxonomy" id="689277"/>
    <lineage>
        <taxon>Eukaryota</taxon>
        <taxon>Metazoa</taxon>
        <taxon>Ecdysozoa</taxon>
        <taxon>Arthropoda</taxon>
        <taxon>Hexapoda</taxon>
        <taxon>Insecta</taxon>
        <taxon>Pterygota</taxon>
        <taxon>Neoptera</taxon>
        <taxon>Endopterygota</taxon>
        <taxon>Lepidoptera</taxon>
        <taxon>Glossata</taxon>
        <taxon>Ditrysia</taxon>
        <taxon>Noctuoidea</taxon>
        <taxon>Noctuidae</taxon>
        <taxon>Plusiinae</taxon>
        <taxon>Chrysodeixis</taxon>
    </lineage>
</organism>
<evidence type="ECO:0000256" key="3">
    <source>
        <dbReference type="ARBA" id="ARBA00022737"/>
    </source>
</evidence>
<dbReference type="InterPro" id="IPR000742">
    <property type="entry name" value="EGF"/>
</dbReference>
<evidence type="ECO:0000259" key="15">
    <source>
        <dbReference type="PROSITE" id="PS51233"/>
    </source>
</evidence>
<feature type="domain" description="F5/8 type C" evidence="11">
    <location>
        <begin position="2398"/>
        <end position="2537"/>
    </location>
</feature>
<sequence>MYLVTQALILLLATYFSNAGYGIPAASSGSQYGQSDVQAPAYVPPYLKNQRYGNRYSGTKTAYSGTKTAPSGTKTAYSGTKTAYRSGGGAPGTKNAYSGTKSKYSESKTWYSNTGNAPNYYEFQNSANQRFMPQCEPACKNTGICVDTNTCQCPSNYHGKFCEFEKKPCLSYPPLPMNSRRTCSSETCTITCMEGHKFIDGSTVANMRCMEGQWQPTRADFSTIPDCEPECNPPCTNGGVCLAVNTCECPADFRGPQCQYSVSACDIRKLAFNGGYNCAGDSESSSCALSCPPGASYSSPPAPLYTCRYDTGVFQPQPIPNCVFPEIVVITPGNHIYNSTYTYTEYTSESHGRRKVSSESQNAMTESTHGTHSVTSIEDLHTHGHGRRLDHGTGGPITVVVQDLTPKGGTCLTWAGVHYKTFDGKIYSFQSPCQHILVRDSNDHKYSVEVKHGECKNKALCPSELTIYLEDKFYVLSVGEDGSVLFRNTKRLIPIPAALPGVRVSMPSDHVVIQLDAVGVTMKWDTNDVILVEGSVLLWNTTEGLCGTLDGNPENDFMTRDRTIAKTKSALASSWQVNKIGDLCDSVPTETSACSSEADEDVKKAQQFCANIFSKDKFRKCSEVMDVSLLLEACQWDYCACSTTLSAEDCACSTVAVYAKECLRHGITEMKDWRDADTCPMKCPEGKIYKSCGSDSQASCAFPMVAAKSDNTSCVEGCYCPEGLLLEAGRCVPKADCPCRLRNKSFKPGASIRKDCNTCTCESGEWTCTKIACGARCGAVGDPHYTTFDGLRYDFMGHCTYTMLQAENTTIEVENVACSGAITEAMDLSPYKGAGKPSCTKAVTLYYGGANVHMKQGGFILVNGKEVSTLPVMVGDVRIRAASSMFVIIQLPNKVDLWWDGNTRVFIDVPANFQGKTKGLCGTFNLNQKDDFLTPENDVEQSALAFANKWKTREFCTDVDTAEPEHPCKANIENKEAAEKYCSKLKSKVFEECHWYVDVEPYYEACVYDMCACGGDAARCLCPVLGHYAMDCAARGVRLQWRYHVHECELQCTGGQEYTVCADSCLRKCADMALAASGTCKPCCVEGCACPPGQLLDDNNLCVPTGLCPCYHKGMQFNAGYKEVRAGRRERELCTCVGARWDCKPATPMEIQNYPPAEDLRSNCSASNNMEFTTCEIAEPLTCKNMHLAPSSTTAECRPGCQCKKGFVLDTTSKKCVLPTQCPCHHGGRSYPDGHVMQEECNKCECKSGNWECSQRKCAGLCAAWGDSHVVTFDGTDYDFEGVCTYLLAKGVMDTKDGFDVEIQNVPCGTTGATCSKSVTLKIGGGGNEEIVSLTKDAPIPDISKLKRIKMRMAGVYVFLDVPTLGMSLQWDRGMRVYVKIESIWQGRVKGLCGNYNGDMRDDFQTPSSGGMAESSALIFADSWKLKATCPKPEPLFDHCNQRPERKEWASSICSTMKQYPFTLCHAEVSPSPYIARCTRDACACDSGDDCECACTALAAYAHACAHRGVTFKWRTQEICPMQCDEECTNYEACISPCPVETCDNTLDYPDVKTTCEQDTCVEGCKPKKSCPKGQVYKNSTHSECVPRAKCKKVCMTLEDGTEVGEGEVMEEDDCHTCRCSKKQKICTGEPCTTATSAETTPKPHDEPLKCVTGWSNWINRGPPEIGPNGESIDNEPLPRPNELVIGTPMCKERFMKKIECRTVEGHQSAKETGLDAECSLERGLYCKEKGRDCLDFEIRVYCECDNPEACENSIHPSEKHPTDCSKFYECAPSGPVLKDCGPGTWYNPSTMVCDWPASVLAVRPDCADTTTAAAATTSPKPKRPTKRPPVVLTISTGATEEPSTEEPETTGSVCPPGRTFSACAYRCDRLCDYYKQKLIARGRCIGETCVEGCVKKPCASNKFWRDDKTCVHKKDCTCYSNKKIVKPGGVVIDGCIKCQCLDNNFHCDSSDCVVVVTPRPGSTHQPIIFTLPGTTGPPPVCDPEDYKDVLADLPDSAFTASSVTSKLFEPQYAKLKENLDITAGSWSPKEQDTNQYIQVELEKPEPIFGVTMQGSPLFDQYVTTYQVLYGNDEYNLKPVTDSDGEPKIFPGPTNHNESKTEMIVPPIETKILRIRPLTWQKEIAIRFELIGCGKPQSTVPVETTTAVPTTETSTSTAATTPTTKETTPTTKETSPPTTETTPTVPIPESTEYKYMTGAASTTPVAAPLIIPNLMTPPPECNPEGYYNLMWGDQPLPDSAFSASSVASGLFEPQYAKLNGHPLDVTAGSWNPAVQDTNQYIQVRFPHPEPIYGVWMQGSPLFDQYVTSYYVLYGHDGISFSSVDEPDGTIKVFRGPVNHNTPMKQMIDPPIDATVVRIQPLTWHEDIAIRFELIGCREPESLDTTKTTMSLTTQPPQCDEPLGLGADLPLQSIEVSSNSDARQFFLLEGERGWRPLYSTPGEWIMFNFTSPRNITGIKTKGGPKGWVTTYKIMYTSDLSTFNPVIEEDGNEKQFAGNFDKDTVVVNEFRPPIHAQYLKVLPLAWRDGIEMRIEPIGCFEPYPVTEKPELTTTPTTPSATETCVVCPGVLQDSDEACSCAAPAKYYDGENCVTRDQCPCVEGIMTYPVGSTFRGANCDECVCKLGGITDCKPAEECNCAPDLVPKISTSTCECRCAPCPEGTKICPTSKICLPLEKWCDGLQDCPDDERDCTTTSTTTPTTPATTPATTEAPFIITKAPTVSMEVPTTVKPLECPKVECPPNYSVQYTSSSRHTYSAAELPPPRARYSYQRYHRGHAKGGYTKTSFSKTTSSRGGYSKGGYGLPPPPRPNQAFSLDKPELSTVAPPTKEECSQFKCIPKLPPYRPGHAARPPVCAVTICPQGYTLKLDASAPGHNKCPQYDCVPPPERPAFCNVTGRTFNTFDGVEYKFDACFHILARENRFDAWTILLRKKCRLDGCQNELLILQDDQLILVKPTMMIEYDNYEYTVEQTSKICFQKNSFDVNRLGNGVAISSRKYNFTVLYNSEGDIKIGVSKSYMGAVDGLCGAFDGVSQNDRRMPDGRLTASIAKFGRSWAKPGLPPDACQIKLISDAKQKKAWDLCEVIMKAPLSECGSVLNLHKWRNICLEKICECSGMEVNGTHRTEEQCRCLLVEQMVAECLAADKNIDLSNWRIMNDCPADCPAPLVHYDCYRKSCEPSCALPGARRACAAEAGQCFPGCYCPEGKLRRGDQCVLPTDCLDCSCNGVGTPAKYVTFEGDDLPYLGNCTYLASRDRNATGAHKYELYSTNGPCDDNADVVCTRAVHLLYEKNVIHVTRDSEKKLLATIGNNAVFKYPMKNDWVTINQVNGQDLTIFLPDVHVELTVLQSKLEFTVRVPSYQYANKTEGLCGVCAGYQEELVMSNGTVTDDIDEYGKSWQASPEALTALDITEQGECLETPPPPECVPPPPESNPCYNLYNADRFGACHALVEPESFVKACEADVCANATDACVALERYAAACSRQGVCLENWRDDLCPFPCDEPLVYRACVNCELTCENSDELTKNPDKCAKQPGEGCFCPEGKVRVNNTCIEPTKCFPCDANKEHYAGDEWKEDACTTCSCAKSPGANSAHVTCTQQACSAPVCYELEDLVTTPPKPGECCATYSCVQKPKQNCTEPKKMTCGFGQVLKQKTTADGCQEFACECKPASECEPLPNENEVEIMEPGMERVVDNSGCCPRVQFLCRKEACPQPPACPKFHDARTNNVTGKCCPEHTCELPKDKCIATLEWEAASKGGEKPRTTPQTILKDVESVWLDGPCRSCRCERGTAGGTVRCAASECAPVHSTELFVLEPRPVPFQCCPQPVHVACRDRDNIYKVGENWTSTTNPCESYKCVQTETDGKLEKITTVQQCNTDCQPGWKYFPATKDSGVCCGACEPVACIVDGKERAIGERWTSSDFCANYTCANLNGTLQVECANETCPEVSENVKRMFVLSEEKVPGKCCPKEEPVACRVGSKIYQEGQTWASPDPCKNVTCARDTEGRLTQQESVATCTEDCRRGWVYEKPAPGVCCGHCRQKDCVVDDKLIPPGTTWASDDNCTTYSCDQTGEEVFVTSSKQLCPDVSACAPENLVNDTCCQVCVEQPEALSKCVPTSVPSGETVGLVRMHLGGHGLCVNKQPLVNFKECRGSCDSGTLFNNQTGIHDTRCECCQATKYTPVEVSLSCEDGSAQAHRLASPAACACAACNAADKPMWPGKPGYIGVKQPPKKPAYAESEEDEIPEIYQRFGSSPRPRPRL</sequence>
<dbReference type="SUPFAM" id="SSF57567">
    <property type="entry name" value="Serine protease inhibitors"/>
    <property type="match status" value="5"/>
</dbReference>
<evidence type="ECO:0000256" key="8">
    <source>
        <dbReference type="SAM" id="MobiDB-lite"/>
    </source>
</evidence>
<dbReference type="InterPro" id="IPR000421">
    <property type="entry name" value="FA58C"/>
</dbReference>
<feature type="region of interest" description="Disordered" evidence="8">
    <location>
        <begin position="2778"/>
        <end position="2814"/>
    </location>
</feature>
<feature type="disulfide bond" evidence="7">
    <location>
        <begin position="135"/>
        <end position="145"/>
    </location>
</feature>
<dbReference type="Gene3D" id="3.20.20.80">
    <property type="entry name" value="Glycosidases"/>
    <property type="match status" value="1"/>
</dbReference>
<dbReference type="SMART" id="SM00041">
    <property type="entry name" value="CT"/>
    <property type="match status" value="1"/>
</dbReference>
<dbReference type="InterPro" id="IPR001846">
    <property type="entry name" value="VWF_type-D"/>
</dbReference>
<keyword evidence="3" id="KW-0677">Repeat</keyword>
<dbReference type="EMBL" id="LR824008">
    <property type="protein sequence ID" value="CAH0604968.1"/>
    <property type="molecule type" value="Genomic_DNA"/>
</dbReference>
<feature type="compositionally biased region" description="Polar residues" evidence="8">
    <location>
        <begin position="358"/>
        <end position="375"/>
    </location>
</feature>
<dbReference type="PROSITE" id="PS01225">
    <property type="entry name" value="CTCK_2"/>
    <property type="match status" value="1"/>
</dbReference>
<dbReference type="PROSITE" id="PS50022">
    <property type="entry name" value="FA58C_3"/>
    <property type="match status" value="3"/>
</dbReference>
<feature type="domain" description="VWFD" evidence="15">
    <location>
        <begin position="409"/>
        <end position="585"/>
    </location>
</feature>
<dbReference type="SMART" id="SM00181">
    <property type="entry name" value="EGF"/>
    <property type="match status" value="3"/>
</dbReference>
<feature type="region of interest" description="Disordered" evidence="8">
    <location>
        <begin position="350"/>
        <end position="375"/>
    </location>
</feature>
<evidence type="ECO:0000256" key="9">
    <source>
        <dbReference type="SAM" id="SignalP"/>
    </source>
</evidence>
<dbReference type="CDD" id="cd19941">
    <property type="entry name" value="TIL"/>
    <property type="match status" value="6"/>
</dbReference>
<dbReference type="SUPFAM" id="SSF57196">
    <property type="entry name" value="EGF/Laminin"/>
    <property type="match status" value="2"/>
</dbReference>
<dbReference type="Proteomes" id="UP001154114">
    <property type="component" value="Chromosome 5"/>
</dbReference>
<dbReference type="GO" id="GO:0008061">
    <property type="term" value="F:chitin binding"/>
    <property type="evidence" value="ECO:0007669"/>
    <property type="project" value="InterPro"/>
</dbReference>
<dbReference type="InterPro" id="IPR002172">
    <property type="entry name" value="LDrepeatLR_classA_rpt"/>
</dbReference>
<dbReference type="Pfam" id="PF08742">
    <property type="entry name" value="C8"/>
    <property type="match status" value="5"/>
</dbReference>
<evidence type="ECO:0000259" key="13">
    <source>
        <dbReference type="PROSITE" id="PS50184"/>
    </source>
</evidence>
<dbReference type="SMART" id="SM00231">
    <property type="entry name" value="FA58C"/>
    <property type="match status" value="3"/>
</dbReference>
<dbReference type="GO" id="GO:0005615">
    <property type="term" value="C:extracellular space"/>
    <property type="evidence" value="ECO:0007669"/>
    <property type="project" value="TreeGrafter"/>
</dbReference>
<dbReference type="GO" id="GO:0031012">
    <property type="term" value="C:extracellular matrix"/>
    <property type="evidence" value="ECO:0007669"/>
    <property type="project" value="TreeGrafter"/>
</dbReference>
<evidence type="ECO:0000259" key="11">
    <source>
        <dbReference type="PROSITE" id="PS50022"/>
    </source>
</evidence>
<feature type="domain" description="EGF-like" evidence="12">
    <location>
        <begin position="228"/>
        <end position="259"/>
    </location>
</feature>
<evidence type="ECO:0000256" key="6">
    <source>
        <dbReference type="PROSITE-ProRule" id="PRU00039"/>
    </source>
</evidence>
<dbReference type="InterPro" id="IPR008979">
    <property type="entry name" value="Galactose-bd-like_sf"/>
</dbReference>
<evidence type="ECO:0000259" key="10">
    <source>
        <dbReference type="PROSITE" id="PS01225"/>
    </source>
</evidence>
<evidence type="ECO:0000256" key="7">
    <source>
        <dbReference type="PROSITE-ProRule" id="PRU00076"/>
    </source>
</evidence>
<dbReference type="InterPro" id="IPR036084">
    <property type="entry name" value="Ser_inhib-like_sf"/>
</dbReference>
<dbReference type="SMART" id="SM00214">
    <property type="entry name" value="VWC"/>
    <property type="match status" value="7"/>
</dbReference>
<feature type="region of interest" description="Disordered" evidence="8">
    <location>
        <begin position="4218"/>
        <end position="4253"/>
    </location>
</feature>
<dbReference type="Pfam" id="PF00754">
    <property type="entry name" value="F5_F8_type_C"/>
    <property type="match status" value="3"/>
</dbReference>
<dbReference type="SUPFAM" id="SSF57603">
    <property type="entry name" value="FnI-like domain"/>
    <property type="match status" value="3"/>
</dbReference>
<dbReference type="PROSITE" id="PS51233">
    <property type="entry name" value="VWFD"/>
    <property type="match status" value="5"/>
</dbReference>
<dbReference type="CDD" id="cd00112">
    <property type="entry name" value="LDLa"/>
    <property type="match status" value="1"/>
</dbReference>
<dbReference type="SMART" id="SM00192">
    <property type="entry name" value="LDLa"/>
    <property type="match status" value="1"/>
</dbReference>
<dbReference type="PROSITE" id="PS01285">
    <property type="entry name" value="FA58C_1"/>
    <property type="match status" value="1"/>
</dbReference>
<evidence type="ECO:0000259" key="14">
    <source>
        <dbReference type="PROSITE" id="PS50940"/>
    </source>
</evidence>
<dbReference type="PROSITE" id="PS50184">
    <property type="entry name" value="VWFC_2"/>
    <property type="match status" value="1"/>
</dbReference>
<evidence type="ECO:0000313" key="17">
    <source>
        <dbReference type="Proteomes" id="UP001154114"/>
    </source>
</evidence>
<dbReference type="InterPro" id="IPR001007">
    <property type="entry name" value="VWF_dom"/>
</dbReference>
<dbReference type="Pfam" id="PF01826">
    <property type="entry name" value="TIL"/>
    <property type="match status" value="4"/>
</dbReference>
<feature type="domain" description="VWFD" evidence="15">
    <location>
        <begin position="2889"/>
        <end position="3064"/>
    </location>
</feature>
<feature type="signal peptide" evidence="9">
    <location>
        <begin position="1"/>
        <end position="19"/>
    </location>
</feature>
<name>A0A9P0C445_CHRIL</name>
<feature type="domain" description="EGF-like" evidence="12">
    <location>
        <begin position="131"/>
        <end position="163"/>
    </location>
</feature>
<feature type="domain" description="F5/8 type C" evidence="11">
    <location>
        <begin position="1982"/>
        <end position="2133"/>
    </location>
</feature>
<feature type="domain" description="VWFD" evidence="15">
    <location>
        <begin position="3220"/>
        <end position="3403"/>
    </location>
</feature>
<proteinExistence type="inferred from homology"/>